<keyword evidence="6 10" id="KW-0547">Nucleotide-binding</keyword>
<dbReference type="PROSITE" id="PS50132">
    <property type="entry name" value="RGS"/>
    <property type="match status" value="1"/>
</dbReference>
<dbReference type="EMBL" id="JAFIRN010000015">
    <property type="protein sequence ID" value="KAG5834454.1"/>
    <property type="molecule type" value="Genomic_DNA"/>
</dbReference>
<sequence>MELENIVANTVLLKAREGEGGKRKGRSKKWREMLRFPHISQCIELKNSIERDYFSLCEKQPIGRELFRLFCETRPELSCCIHLLDAMENYEVMPDEKRRNCGEEIIKQFLTKQSSECVPEVADSYGQTCGENLEISPCRDLFSDCRKALHEHLSGEPFSAYQESMYFDRFLQWKMLERQPVTKGTFRQYRILGKGGFGEVWACQVRATGKMYACKKLEKKRIKKRKGEAMALNEKQILEKVNSRFVVSLVYAYQTKDLLCLVVTIMNGGDLKFHIYNMGTPGFEKDRVLFYAAEICCGLEHLHKESIVYRDLKPENILLDDNGHIRISDLGLAVKLRKGDTVRGRVGTVGYMAPEVINNERYGMSADWWGLGCLIYEMTAGRSPFRAHQERVKREEVEKRVREQAEEYNDKFSEDSKSICRMLLAKDPEQRLGCGSDGVLELKAHSFFRSINFKRLEAGILKPSFVPDPRAVYCKDVLDIEQFSTVKGVNLDQTDCDFYAKFSTGCISIPWQNEMIETECFKELNVFGPDGSRPPDLVWNPAPAPEPPRRSLLDRIFKRQPSEKTIRYSQMSSSMNSVDSLIN</sequence>
<keyword evidence="7 11" id="KW-0418">Kinase</keyword>
<dbReference type="InterPro" id="IPR016137">
    <property type="entry name" value="RGS"/>
</dbReference>
<dbReference type="InterPro" id="IPR008271">
    <property type="entry name" value="Ser/Thr_kinase_AS"/>
</dbReference>
<evidence type="ECO:0000256" key="12">
    <source>
        <dbReference type="SAM" id="Coils"/>
    </source>
</evidence>
<dbReference type="SMART" id="SM00133">
    <property type="entry name" value="S_TK_X"/>
    <property type="match status" value="1"/>
</dbReference>
<dbReference type="PROSITE" id="PS00108">
    <property type="entry name" value="PROTEIN_KINASE_ST"/>
    <property type="match status" value="1"/>
</dbReference>
<evidence type="ECO:0000256" key="3">
    <source>
        <dbReference type="ARBA" id="ARBA00022527"/>
    </source>
</evidence>
<keyword evidence="12" id="KW-0175">Coiled coil</keyword>
<dbReference type="SUPFAM" id="SSF56112">
    <property type="entry name" value="Protein kinase-like (PK-like)"/>
    <property type="match status" value="1"/>
</dbReference>
<evidence type="ECO:0000259" key="14">
    <source>
        <dbReference type="PROSITE" id="PS50132"/>
    </source>
</evidence>
<dbReference type="GO" id="GO:0009966">
    <property type="term" value="P:regulation of signal transduction"/>
    <property type="evidence" value="ECO:0007669"/>
    <property type="project" value="TreeGrafter"/>
</dbReference>
<reference evidence="15" key="1">
    <citation type="submission" date="2021-01" db="EMBL/GenBank/DDBJ databases">
        <title>A chromosome-scale assembly of European eel, Anguilla anguilla.</title>
        <authorList>
            <person name="Henkel C."/>
            <person name="Jong-Raadsen S.A."/>
            <person name="Dufour S."/>
            <person name="Weltzien F.-A."/>
            <person name="Palstra A.P."/>
            <person name="Pelster B."/>
            <person name="Spaink H.P."/>
            <person name="Van Den Thillart G.E."/>
            <person name="Jansen H."/>
            <person name="Zahm M."/>
            <person name="Klopp C."/>
            <person name="Cedric C."/>
            <person name="Louis A."/>
            <person name="Berthelot C."/>
            <person name="Parey E."/>
            <person name="Roest Crollius H."/>
            <person name="Montfort J."/>
            <person name="Robinson-Rechavi M."/>
            <person name="Bucao C."/>
            <person name="Bouchez O."/>
            <person name="Gislard M."/>
            <person name="Lluch J."/>
            <person name="Milhes M."/>
            <person name="Lampietro C."/>
            <person name="Lopez Roques C."/>
            <person name="Donnadieu C."/>
            <person name="Braasch I."/>
            <person name="Desvignes T."/>
            <person name="Postlethwait J."/>
            <person name="Bobe J."/>
            <person name="Guiguen Y."/>
            <person name="Dirks R."/>
        </authorList>
    </citation>
    <scope>NUCLEOTIDE SEQUENCE</scope>
    <source>
        <strain evidence="15">Tag_6206</strain>
        <tissue evidence="15">Liver</tissue>
    </source>
</reference>
<dbReference type="GO" id="GO:0005737">
    <property type="term" value="C:cytoplasm"/>
    <property type="evidence" value="ECO:0007669"/>
    <property type="project" value="TreeGrafter"/>
</dbReference>
<feature type="coiled-coil region" evidence="12">
    <location>
        <begin position="387"/>
        <end position="414"/>
    </location>
</feature>
<dbReference type="GO" id="GO:0050254">
    <property type="term" value="F:rhodopsin kinase activity"/>
    <property type="evidence" value="ECO:0007669"/>
    <property type="project" value="UniProtKB-ARBA"/>
</dbReference>
<evidence type="ECO:0000256" key="2">
    <source>
        <dbReference type="ARBA" id="ARBA00009793"/>
    </source>
</evidence>
<dbReference type="PRINTS" id="PR00717">
    <property type="entry name" value="GPCRKINASE"/>
</dbReference>
<dbReference type="Gene3D" id="3.30.200.20">
    <property type="entry name" value="Phosphorylase Kinase, domain 1"/>
    <property type="match status" value="1"/>
</dbReference>
<evidence type="ECO:0000256" key="9">
    <source>
        <dbReference type="PIRSR" id="PIRSR600239-51"/>
    </source>
</evidence>
<dbReference type="SMART" id="SM00315">
    <property type="entry name" value="RGS"/>
    <property type="match status" value="1"/>
</dbReference>
<keyword evidence="16" id="KW-1185">Reference proteome</keyword>
<dbReference type="CDD" id="cd05605">
    <property type="entry name" value="STKc_GRK4_like"/>
    <property type="match status" value="1"/>
</dbReference>
<dbReference type="Pfam" id="PF00615">
    <property type="entry name" value="RGS"/>
    <property type="match status" value="1"/>
</dbReference>
<feature type="binding site" evidence="10">
    <location>
        <position position="224"/>
    </location>
    <ligand>
        <name>ATP</name>
        <dbReference type="ChEBI" id="CHEBI:30616"/>
    </ligand>
</feature>
<keyword evidence="3 11" id="KW-0723">Serine/threonine-protein kinase</keyword>
<dbReference type="Proteomes" id="UP001044222">
    <property type="component" value="Chromosome 15"/>
</dbReference>
<feature type="domain" description="RGS" evidence="14">
    <location>
        <begin position="59"/>
        <end position="171"/>
    </location>
</feature>
<dbReference type="Gene3D" id="1.10.510.10">
    <property type="entry name" value="Transferase(Phosphotransferase) domain 1"/>
    <property type="match status" value="1"/>
</dbReference>
<dbReference type="InterPro" id="IPR000961">
    <property type="entry name" value="AGC-kinase_C"/>
</dbReference>
<dbReference type="SMART" id="SM00220">
    <property type="entry name" value="S_TKc"/>
    <property type="match status" value="1"/>
</dbReference>
<evidence type="ECO:0000256" key="10">
    <source>
        <dbReference type="PROSITE-ProRule" id="PRU10141"/>
    </source>
</evidence>
<dbReference type="InterPro" id="IPR011009">
    <property type="entry name" value="Kinase-like_dom_sf"/>
</dbReference>
<dbReference type="GO" id="GO:0005524">
    <property type="term" value="F:ATP binding"/>
    <property type="evidence" value="ECO:0007669"/>
    <property type="project" value="UniProtKB-UniRule"/>
</dbReference>
<dbReference type="AlphaFoldDB" id="A0A9D3LPE3"/>
<gene>
    <name evidence="15" type="ORF">ANANG_G00261680</name>
</gene>
<proteinExistence type="inferred from homology"/>
<dbReference type="InterPro" id="IPR017441">
    <property type="entry name" value="Protein_kinase_ATP_BS"/>
</dbReference>
<dbReference type="FunFam" id="1.10.167.10:FF:000009">
    <property type="entry name" value="G protein-coupled receptor kinase"/>
    <property type="match status" value="1"/>
</dbReference>
<keyword evidence="5 11" id="KW-0808">Transferase</keyword>
<protein>
    <recommendedName>
        <fullName evidence="11">G protein-coupled receptor kinase</fullName>
        <ecNumber evidence="11">2.7.11.-</ecNumber>
    </recommendedName>
</protein>
<dbReference type="GO" id="GO:0007165">
    <property type="term" value="P:signal transduction"/>
    <property type="evidence" value="ECO:0007669"/>
    <property type="project" value="InterPro"/>
</dbReference>
<dbReference type="FunFam" id="1.10.510.10:FF:000074">
    <property type="entry name" value="G protein-coupled receptor kinase"/>
    <property type="match status" value="1"/>
</dbReference>
<dbReference type="SUPFAM" id="SSF48097">
    <property type="entry name" value="Regulator of G-protein signaling, RGS"/>
    <property type="match status" value="1"/>
</dbReference>
<evidence type="ECO:0000256" key="11">
    <source>
        <dbReference type="RuleBase" id="RU000308"/>
    </source>
</evidence>
<dbReference type="InterPro" id="IPR000719">
    <property type="entry name" value="Prot_kinase_dom"/>
</dbReference>
<evidence type="ECO:0000256" key="6">
    <source>
        <dbReference type="ARBA" id="ARBA00022741"/>
    </source>
</evidence>
<organism evidence="15 16">
    <name type="scientific">Anguilla anguilla</name>
    <name type="common">European freshwater eel</name>
    <name type="synonym">Muraena anguilla</name>
    <dbReference type="NCBI Taxonomy" id="7936"/>
    <lineage>
        <taxon>Eukaryota</taxon>
        <taxon>Metazoa</taxon>
        <taxon>Chordata</taxon>
        <taxon>Craniata</taxon>
        <taxon>Vertebrata</taxon>
        <taxon>Euteleostomi</taxon>
        <taxon>Actinopterygii</taxon>
        <taxon>Neopterygii</taxon>
        <taxon>Teleostei</taxon>
        <taxon>Anguilliformes</taxon>
        <taxon>Anguillidae</taxon>
        <taxon>Anguilla</taxon>
    </lineage>
</organism>
<dbReference type="PANTHER" id="PTHR24355">
    <property type="entry name" value="G PROTEIN-COUPLED RECEPTOR KINASE/RIBOSOMAL PROTEIN S6 KINASE"/>
    <property type="match status" value="1"/>
</dbReference>
<evidence type="ECO:0000256" key="7">
    <source>
        <dbReference type="ARBA" id="ARBA00022777"/>
    </source>
</evidence>
<evidence type="ECO:0000256" key="4">
    <source>
        <dbReference type="ARBA" id="ARBA00022553"/>
    </source>
</evidence>
<comment type="caution">
    <text evidence="15">The sequence shown here is derived from an EMBL/GenBank/DDBJ whole genome shotgun (WGS) entry which is preliminary data.</text>
</comment>
<dbReference type="EC" id="2.7.11.-" evidence="11"/>
<evidence type="ECO:0000313" key="15">
    <source>
        <dbReference type="EMBL" id="KAG5834454.1"/>
    </source>
</evidence>
<name>A0A9D3LPE3_ANGAN</name>
<dbReference type="PROSITE" id="PS50011">
    <property type="entry name" value="PROTEIN_KINASE_DOM"/>
    <property type="match status" value="1"/>
</dbReference>
<feature type="active site" description="Proton acceptor" evidence="9">
    <location>
        <position position="311"/>
    </location>
</feature>
<dbReference type="Pfam" id="PF00069">
    <property type="entry name" value="Pkinase"/>
    <property type="match status" value="1"/>
</dbReference>
<comment type="catalytic activity">
    <reaction evidence="1">
        <text>[G-protein-coupled receptor] + ATP = [G-protein-coupled receptor]-phosphate + ADP + H(+)</text>
        <dbReference type="Rhea" id="RHEA:12008"/>
        <dbReference type="Rhea" id="RHEA-COMP:11260"/>
        <dbReference type="Rhea" id="RHEA-COMP:11261"/>
        <dbReference type="ChEBI" id="CHEBI:15378"/>
        <dbReference type="ChEBI" id="CHEBI:30616"/>
        <dbReference type="ChEBI" id="CHEBI:43176"/>
        <dbReference type="ChEBI" id="CHEBI:68546"/>
        <dbReference type="ChEBI" id="CHEBI:456216"/>
        <dbReference type="EC" id="2.7.11.16"/>
    </reaction>
</comment>
<dbReference type="OrthoDB" id="354826at2759"/>
<evidence type="ECO:0000259" key="13">
    <source>
        <dbReference type="PROSITE" id="PS50011"/>
    </source>
</evidence>
<keyword evidence="8 10" id="KW-0067">ATP-binding</keyword>
<dbReference type="PROSITE" id="PS00107">
    <property type="entry name" value="PROTEIN_KINASE_ATP"/>
    <property type="match status" value="1"/>
</dbReference>
<evidence type="ECO:0000256" key="5">
    <source>
        <dbReference type="ARBA" id="ARBA00022679"/>
    </source>
</evidence>
<evidence type="ECO:0000256" key="1">
    <source>
        <dbReference type="ARBA" id="ARBA00001256"/>
    </source>
</evidence>
<dbReference type="PANTHER" id="PTHR24355:SF26">
    <property type="entry name" value="G PROTEIN-COUPLED RECEPTOR KINASE"/>
    <property type="match status" value="1"/>
</dbReference>
<evidence type="ECO:0000313" key="16">
    <source>
        <dbReference type="Proteomes" id="UP001044222"/>
    </source>
</evidence>
<dbReference type="OMA" id="EXHENIV"/>
<dbReference type="InterPro" id="IPR036305">
    <property type="entry name" value="RGS_sf"/>
</dbReference>
<feature type="domain" description="Protein kinase" evidence="13">
    <location>
        <begin position="186"/>
        <end position="448"/>
    </location>
</feature>
<accession>A0A9D3LPE3</accession>
<comment type="similarity">
    <text evidence="2 11">Belongs to the protein kinase superfamily. AGC Ser/Thr protein kinase family. GPRK subfamily.</text>
</comment>
<evidence type="ECO:0000256" key="8">
    <source>
        <dbReference type="ARBA" id="ARBA00022840"/>
    </source>
</evidence>
<dbReference type="InterPro" id="IPR000239">
    <property type="entry name" value="GPCR_kinase"/>
</dbReference>
<keyword evidence="4" id="KW-0597">Phosphoprotein</keyword>
<dbReference type="Gene3D" id="1.10.167.10">
    <property type="entry name" value="Regulator of G-protein Signalling 4, domain 2"/>
    <property type="match status" value="1"/>
</dbReference>
<dbReference type="InterPro" id="IPR044926">
    <property type="entry name" value="RGS_subdomain_2"/>
</dbReference>